<dbReference type="InterPro" id="IPR011054">
    <property type="entry name" value="Rudment_hybrid_motif"/>
</dbReference>
<protein>
    <recommendedName>
        <fullName evidence="2">biotin carboxylase</fullName>
        <ecNumber evidence="2">6.3.4.14</ecNumber>
    </recommendedName>
</protein>
<evidence type="ECO:0000256" key="5">
    <source>
        <dbReference type="ARBA" id="ARBA00022840"/>
    </source>
</evidence>
<evidence type="ECO:0000313" key="11">
    <source>
        <dbReference type="EMBL" id="MBA8847353.1"/>
    </source>
</evidence>
<evidence type="ECO:0000259" key="10">
    <source>
        <dbReference type="PROSITE" id="PS50979"/>
    </source>
</evidence>
<dbReference type="PANTHER" id="PTHR48095">
    <property type="entry name" value="PYRUVATE CARBOXYLASE SUBUNIT A"/>
    <property type="match status" value="1"/>
</dbReference>
<sequence length="447" mass="47937">MSRVLVANRGEIAVRIVRACRDAGVEAVAVYSDCDAESLHVTLADDAVRIGPAPAQDSYLNQDTLIAAAMQMECDALHPGYGFLSENAGFAARVIEAGLIWIGPSPEVIDRMGDKAQARAFAVSCGVPVVPGSDVLNDLDEARAAALKIGYPVLLKAAEGGGGKGIRLITSESELELAYESAIREAQAAFGRASIYVEKALSDVRHIEVQILGDQHGNCIHLVERDCSLQRLRQKVVEEAPAPTLSDDTRAALHAYALDLAHAMSYSSAGTVEFLVDADGGVYFIEVNARVQVEHGITEMITGVDICVEQLRSAFGAPLSIDQASVAVRGHAIEVRVNAENPDFHFLGSPGEISYCRLPAGPGVRVDTFIETGVTIHPYYDSLIAKIMCIGADRDEAIRRLTRALDEAVIDGVVTTLPVTRQLVSQSWFAEADYATHTLEKNLSTLL</sequence>
<dbReference type="PROSITE" id="PS00867">
    <property type="entry name" value="CPSASE_2"/>
    <property type="match status" value="1"/>
</dbReference>
<evidence type="ECO:0000256" key="8">
    <source>
        <dbReference type="PROSITE-ProRule" id="PRU00409"/>
    </source>
</evidence>
<comment type="catalytic activity">
    <reaction evidence="7">
        <text>N(6)-biotinyl-L-lysyl-[protein] + hydrogencarbonate + ATP = N(6)-carboxybiotinyl-L-lysyl-[protein] + ADP + phosphate + H(+)</text>
        <dbReference type="Rhea" id="RHEA:13501"/>
        <dbReference type="Rhea" id="RHEA-COMP:10505"/>
        <dbReference type="Rhea" id="RHEA-COMP:10506"/>
        <dbReference type="ChEBI" id="CHEBI:15378"/>
        <dbReference type="ChEBI" id="CHEBI:17544"/>
        <dbReference type="ChEBI" id="CHEBI:30616"/>
        <dbReference type="ChEBI" id="CHEBI:43474"/>
        <dbReference type="ChEBI" id="CHEBI:83144"/>
        <dbReference type="ChEBI" id="CHEBI:83145"/>
        <dbReference type="ChEBI" id="CHEBI:456216"/>
        <dbReference type="EC" id="6.3.4.14"/>
    </reaction>
</comment>
<evidence type="ECO:0000313" key="12">
    <source>
        <dbReference type="Proteomes" id="UP000585905"/>
    </source>
</evidence>
<keyword evidence="6" id="KW-0092">Biotin</keyword>
<keyword evidence="4 8" id="KW-0547">Nucleotide-binding</keyword>
<keyword evidence="3 11" id="KW-0436">Ligase</keyword>
<dbReference type="InterPro" id="IPR005479">
    <property type="entry name" value="CPAse_ATP-bd"/>
</dbReference>
<evidence type="ECO:0000256" key="4">
    <source>
        <dbReference type="ARBA" id="ARBA00022741"/>
    </source>
</evidence>
<dbReference type="InterPro" id="IPR016185">
    <property type="entry name" value="PreATP-grasp_dom_sf"/>
</dbReference>
<evidence type="ECO:0000256" key="7">
    <source>
        <dbReference type="ARBA" id="ARBA00048600"/>
    </source>
</evidence>
<dbReference type="SUPFAM" id="SSF52440">
    <property type="entry name" value="PreATP-grasp domain"/>
    <property type="match status" value="1"/>
</dbReference>
<keyword evidence="12" id="KW-1185">Reference proteome</keyword>
<dbReference type="FunFam" id="3.40.50.20:FF:000010">
    <property type="entry name" value="Propionyl-CoA carboxylase subunit alpha"/>
    <property type="match status" value="1"/>
</dbReference>
<comment type="caution">
    <text evidence="11">The sequence shown here is derived from an EMBL/GenBank/DDBJ whole genome shotgun (WGS) entry which is preliminary data.</text>
</comment>
<dbReference type="PROSITE" id="PS50979">
    <property type="entry name" value="BC"/>
    <property type="match status" value="1"/>
</dbReference>
<dbReference type="NCBIfam" id="NF006367">
    <property type="entry name" value="PRK08591.1"/>
    <property type="match status" value="1"/>
</dbReference>
<dbReference type="EC" id="6.3.4.14" evidence="2"/>
<dbReference type="SUPFAM" id="SSF56059">
    <property type="entry name" value="Glutathione synthetase ATP-binding domain-like"/>
    <property type="match status" value="1"/>
</dbReference>
<evidence type="ECO:0000256" key="6">
    <source>
        <dbReference type="ARBA" id="ARBA00023267"/>
    </source>
</evidence>
<dbReference type="SMART" id="SM00878">
    <property type="entry name" value="Biotin_carb_C"/>
    <property type="match status" value="1"/>
</dbReference>
<reference evidence="11 12" key="1">
    <citation type="submission" date="2020-07" db="EMBL/GenBank/DDBJ databases">
        <title>Sequencing the genomes of 1000 actinobacteria strains.</title>
        <authorList>
            <person name="Klenk H.-P."/>
        </authorList>
    </citation>
    <scope>NUCLEOTIDE SEQUENCE [LARGE SCALE GENOMIC DNA]</scope>
    <source>
        <strain evidence="11 12">DSM 19663</strain>
    </source>
</reference>
<feature type="domain" description="ATP-grasp" evidence="9">
    <location>
        <begin position="119"/>
        <end position="315"/>
    </location>
</feature>
<organism evidence="11 12">
    <name type="scientific">Microcella alkalica</name>
    <dbReference type="NCBI Taxonomy" id="355930"/>
    <lineage>
        <taxon>Bacteria</taxon>
        <taxon>Bacillati</taxon>
        <taxon>Actinomycetota</taxon>
        <taxon>Actinomycetes</taxon>
        <taxon>Micrococcales</taxon>
        <taxon>Microbacteriaceae</taxon>
        <taxon>Microcella</taxon>
    </lineage>
</organism>
<dbReference type="RefSeq" id="WP_182490210.1">
    <property type="nucleotide sequence ID" value="NZ_BAAAOV010000013.1"/>
</dbReference>
<dbReference type="SUPFAM" id="SSF51246">
    <property type="entry name" value="Rudiment single hybrid motif"/>
    <property type="match status" value="1"/>
</dbReference>
<dbReference type="InterPro" id="IPR005481">
    <property type="entry name" value="BC-like_N"/>
</dbReference>
<dbReference type="AlphaFoldDB" id="A0A839E843"/>
<comment type="function">
    <text evidence="1">This protein is a component of the acetyl coenzyme A carboxylase complex; first, biotin carboxylase catalyzes the carboxylation of the carrier protein and then the transcarboxylase transfers the carboxyl group to form malonyl-CoA.</text>
</comment>
<dbReference type="EMBL" id="JACGWX010000002">
    <property type="protein sequence ID" value="MBA8847353.1"/>
    <property type="molecule type" value="Genomic_DNA"/>
</dbReference>
<dbReference type="FunFam" id="3.30.1490.20:FF:000003">
    <property type="entry name" value="acetyl-CoA carboxylase isoform X1"/>
    <property type="match status" value="1"/>
</dbReference>
<dbReference type="Pfam" id="PF00289">
    <property type="entry name" value="Biotin_carb_N"/>
    <property type="match status" value="1"/>
</dbReference>
<keyword evidence="5 8" id="KW-0067">ATP-binding</keyword>
<dbReference type="InterPro" id="IPR011764">
    <property type="entry name" value="Biotin_carboxylation_dom"/>
</dbReference>
<dbReference type="Gene3D" id="3.30.470.20">
    <property type="entry name" value="ATP-grasp fold, B domain"/>
    <property type="match status" value="1"/>
</dbReference>
<evidence type="ECO:0000256" key="2">
    <source>
        <dbReference type="ARBA" id="ARBA00013263"/>
    </source>
</evidence>
<dbReference type="GO" id="GO:0004075">
    <property type="term" value="F:biotin carboxylase activity"/>
    <property type="evidence" value="ECO:0007669"/>
    <property type="project" value="UniProtKB-EC"/>
</dbReference>
<accession>A0A839E843</accession>
<dbReference type="PROSITE" id="PS50975">
    <property type="entry name" value="ATP_GRASP"/>
    <property type="match status" value="1"/>
</dbReference>
<proteinExistence type="predicted"/>
<gene>
    <name evidence="11" type="ORF">FHX53_000938</name>
</gene>
<dbReference type="Pfam" id="PF02785">
    <property type="entry name" value="Biotin_carb_C"/>
    <property type="match status" value="1"/>
</dbReference>
<dbReference type="InterPro" id="IPR005482">
    <property type="entry name" value="Biotin_COase_C"/>
</dbReference>
<dbReference type="InterPro" id="IPR011761">
    <property type="entry name" value="ATP-grasp"/>
</dbReference>
<evidence type="ECO:0000256" key="3">
    <source>
        <dbReference type="ARBA" id="ARBA00022598"/>
    </source>
</evidence>
<dbReference type="GO" id="GO:0046872">
    <property type="term" value="F:metal ion binding"/>
    <property type="evidence" value="ECO:0007669"/>
    <property type="project" value="InterPro"/>
</dbReference>
<dbReference type="PANTHER" id="PTHR48095:SF2">
    <property type="entry name" value="BIOTIN CARBOXYLASE, CHLOROPLASTIC"/>
    <property type="match status" value="1"/>
</dbReference>
<dbReference type="PROSITE" id="PS00866">
    <property type="entry name" value="CPSASE_1"/>
    <property type="match status" value="1"/>
</dbReference>
<dbReference type="GO" id="GO:0005524">
    <property type="term" value="F:ATP binding"/>
    <property type="evidence" value="ECO:0007669"/>
    <property type="project" value="UniProtKB-UniRule"/>
</dbReference>
<feature type="domain" description="Biotin carboxylation" evidence="10">
    <location>
        <begin position="1"/>
        <end position="444"/>
    </location>
</feature>
<name>A0A839E843_9MICO</name>
<evidence type="ECO:0000256" key="1">
    <source>
        <dbReference type="ARBA" id="ARBA00003761"/>
    </source>
</evidence>
<dbReference type="InterPro" id="IPR051602">
    <property type="entry name" value="ACC_Biotin_Carboxylase"/>
</dbReference>
<dbReference type="Proteomes" id="UP000585905">
    <property type="component" value="Unassembled WGS sequence"/>
</dbReference>
<evidence type="ECO:0000259" key="9">
    <source>
        <dbReference type="PROSITE" id="PS50975"/>
    </source>
</evidence>
<dbReference type="Pfam" id="PF02786">
    <property type="entry name" value="CPSase_L_D2"/>
    <property type="match status" value="1"/>
</dbReference>